<evidence type="ECO:0000256" key="1">
    <source>
        <dbReference type="ARBA" id="ARBA00004496"/>
    </source>
</evidence>
<organism evidence="10 11">
    <name type="scientific">Caldalkalibacillus uzonensis</name>
    <dbReference type="NCBI Taxonomy" id="353224"/>
    <lineage>
        <taxon>Bacteria</taxon>
        <taxon>Bacillati</taxon>
        <taxon>Bacillota</taxon>
        <taxon>Bacilli</taxon>
        <taxon>Bacillales</taxon>
        <taxon>Bacillaceae</taxon>
        <taxon>Caldalkalibacillus</taxon>
    </lineage>
</organism>
<keyword evidence="4 10" id="KW-0132">Cell division</keyword>
<keyword evidence="6" id="KW-0131">Cell cycle</keyword>
<keyword evidence="5" id="KW-0717">Septation</keyword>
<protein>
    <recommendedName>
        <fullName evidence="2">Cell division protein ZapA</fullName>
    </recommendedName>
    <alternativeName>
        <fullName evidence="9">Z ring-associated protein ZapA</fullName>
    </alternativeName>
</protein>
<evidence type="ECO:0000256" key="5">
    <source>
        <dbReference type="ARBA" id="ARBA00023210"/>
    </source>
</evidence>
<dbReference type="GO" id="GO:0051301">
    <property type="term" value="P:cell division"/>
    <property type="evidence" value="ECO:0007669"/>
    <property type="project" value="UniProtKB-KW"/>
</dbReference>
<evidence type="ECO:0000256" key="6">
    <source>
        <dbReference type="ARBA" id="ARBA00023306"/>
    </source>
</evidence>
<dbReference type="InterPro" id="IPR053712">
    <property type="entry name" value="Bac_CellDiv_Activator"/>
</dbReference>
<accession>A0ABU0CTW9</accession>
<evidence type="ECO:0000313" key="10">
    <source>
        <dbReference type="EMBL" id="MDQ0339864.1"/>
    </source>
</evidence>
<gene>
    <name evidence="10" type="ORF">J2S00_002657</name>
</gene>
<evidence type="ECO:0000256" key="3">
    <source>
        <dbReference type="ARBA" id="ARBA00022490"/>
    </source>
</evidence>
<evidence type="ECO:0000256" key="4">
    <source>
        <dbReference type="ARBA" id="ARBA00022618"/>
    </source>
</evidence>
<keyword evidence="3" id="KW-0963">Cytoplasm</keyword>
<proteinExistence type="predicted"/>
<comment type="caution">
    <text evidence="10">The sequence shown here is derived from an EMBL/GenBank/DDBJ whole genome shotgun (WGS) entry which is preliminary data.</text>
</comment>
<dbReference type="Pfam" id="PF05164">
    <property type="entry name" value="ZapA"/>
    <property type="match status" value="1"/>
</dbReference>
<dbReference type="InterPro" id="IPR007838">
    <property type="entry name" value="Cell_div_ZapA-like"/>
</dbReference>
<dbReference type="SUPFAM" id="SSF102829">
    <property type="entry name" value="Cell division protein ZapA-like"/>
    <property type="match status" value="1"/>
</dbReference>
<dbReference type="PANTHER" id="PTHR34981:SF1">
    <property type="entry name" value="CELL DIVISION PROTEIN ZAPA"/>
    <property type="match status" value="1"/>
</dbReference>
<evidence type="ECO:0000256" key="9">
    <source>
        <dbReference type="ARBA" id="ARBA00033158"/>
    </source>
</evidence>
<evidence type="ECO:0000313" key="11">
    <source>
        <dbReference type="Proteomes" id="UP001232445"/>
    </source>
</evidence>
<dbReference type="RefSeq" id="WP_307340481.1">
    <property type="nucleotide sequence ID" value="NZ_JAUSUQ010000009.1"/>
</dbReference>
<name>A0ABU0CTW9_9BACI</name>
<evidence type="ECO:0000256" key="2">
    <source>
        <dbReference type="ARBA" id="ARBA00015195"/>
    </source>
</evidence>
<keyword evidence="11" id="KW-1185">Reference proteome</keyword>
<dbReference type="Gene3D" id="6.10.250.790">
    <property type="match status" value="1"/>
</dbReference>
<reference evidence="10 11" key="1">
    <citation type="submission" date="2023-07" db="EMBL/GenBank/DDBJ databases">
        <title>Genomic Encyclopedia of Type Strains, Phase IV (KMG-IV): sequencing the most valuable type-strain genomes for metagenomic binning, comparative biology and taxonomic classification.</title>
        <authorList>
            <person name="Goeker M."/>
        </authorList>
    </citation>
    <scope>NUCLEOTIDE SEQUENCE [LARGE SCALE GENOMIC DNA]</scope>
    <source>
        <strain evidence="10 11">DSM 17740</strain>
    </source>
</reference>
<dbReference type="NCBIfam" id="NF010724">
    <property type="entry name" value="PRK14126.1"/>
    <property type="match status" value="1"/>
</dbReference>
<evidence type="ECO:0000256" key="8">
    <source>
        <dbReference type="ARBA" id="ARBA00026068"/>
    </source>
</evidence>
<dbReference type="Proteomes" id="UP001232445">
    <property type="component" value="Unassembled WGS sequence"/>
</dbReference>
<comment type="subunit">
    <text evidence="8">Homodimer. Interacts with FtsZ.</text>
</comment>
<dbReference type="PANTHER" id="PTHR34981">
    <property type="entry name" value="CELL DIVISION PROTEIN ZAPA"/>
    <property type="match status" value="1"/>
</dbReference>
<comment type="subcellular location">
    <subcellularLocation>
        <location evidence="1">Cytoplasm</location>
    </subcellularLocation>
</comment>
<evidence type="ECO:0000256" key="7">
    <source>
        <dbReference type="ARBA" id="ARBA00024910"/>
    </source>
</evidence>
<dbReference type="InterPro" id="IPR036192">
    <property type="entry name" value="Cell_div_ZapA-like_sf"/>
</dbReference>
<dbReference type="EMBL" id="JAUSUQ010000009">
    <property type="protein sequence ID" value="MDQ0339864.1"/>
    <property type="molecule type" value="Genomic_DNA"/>
</dbReference>
<comment type="function">
    <text evidence="7">Activator of cell division through the inhibition of FtsZ GTPase activity, therefore promoting FtsZ assembly into bundles of protofilaments necessary for the formation of the division Z ring. It is recruited early at mid-cell but it is not essential for cell division.</text>
</comment>
<sequence length="90" mass="10373">MRKDPVRKVTVEIFGQKYTLKGEASEAYMKEVAHYVDEKMRELSAKNPSLDTTKTAVLTAVNLADEYFKLQQEYEDLIKLIEAETRGKQT</sequence>